<sequence length="759" mass="84040">MAFSSLRDASTGLLAVFRKGPRLRRRAQKTKGRPGAAPELASPASPTIASLAPLTQILAQYLDEKDIERVKEAYRFADQAHLGQFRSSGEPYISHPIAVTEICAGWKLDADSLMAALLHDVMEDQDVPKHELAEKFSPDVAEIVDGLSKLDRLEFATKAEQQAESFRKMLLAMSRDVRVILIKLADRLHNMRTLGAVSAEKRRRVARETMEIYTPIAHRLGLNALYRELQDLCFQATYPNRYDVIKKAVMAARGNRREVLGKITDAVKVALPAAGIEAEVSGREKSLFGIYKKMLEQKKSFSDVLDIYGFRVVVHTLPECYLALGTLHQLYRPVPGKFKDYIAIPKLNGYQSLHTTLVGPYGTPVEFQFRTRDMDRVAEEGVAAHWLYKNDDSNLNTLQKRTHQWLQSLLDIQSQTGDSGEFLEHVKVDLFPDAVYVFTPQGKIVSLPRGATPVDFAYSIHTDVGNQAIASKINGEFSPLRTELKSGDAVEIITSPASRPSAQWLNYVRTGRARSEIRHYLRTVKYEESVAFGRRLLMQAFDQIGIDYPADDDTNWDKLAKSSGASSREEILADIGLGKRLAAVVARRFAPENPILATTAAAVDELTSAHAASILIHGNEGQAVQLASCCGPLPGDAIVGGIRLGHGLVIHMADCPVAQRQRTKEPERWVSVAWAADTARHLNTRLDVTVINERGVLGRLAAEITDAGSNITHLTMQDEATATGLLHLTVQVDSRKHLAQVIRAIRHVPQVQKIVRVKG</sequence>
<evidence type="ECO:0000259" key="5">
    <source>
        <dbReference type="PROSITE" id="PS51880"/>
    </source>
</evidence>
<dbReference type="Proteomes" id="UP000545386">
    <property type="component" value="Unassembled WGS sequence"/>
</dbReference>
<dbReference type="PROSITE" id="PS51831">
    <property type="entry name" value="HD"/>
    <property type="match status" value="1"/>
</dbReference>
<dbReference type="InterPro" id="IPR007685">
    <property type="entry name" value="RelA_SpoT"/>
</dbReference>
<dbReference type="Pfam" id="PF13291">
    <property type="entry name" value="ACT_4"/>
    <property type="match status" value="1"/>
</dbReference>
<dbReference type="InterPro" id="IPR012675">
    <property type="entry name" value="Beta-grasp_dom_sf"/>
</dbReference>
<proteinExistence type="inferred from homology"/>
<dbReference type="Gene3D" id="3.30.460.10">
    <property type="entry name" value="Beta Polymerase, domain 2"/>
    <property type="match status" value="1"/>
</dbReference>
<dbReference type="GO" id="GO:0008728">
    <property type="term" value="F:GTP diphosphokinase activity"/>
    <property type="evidence" value="ECO:0007669"/>
    <property type="project" value="TreeGrafter"/>
</dbReference>
<dbReference type="CDD" id="cd00077">
    <property type="entry name" value="HDc"/>
    <property type="match status" value="1"/>
</dbReference>
<dbReference type="CDD" id="cd04876">
    <property type="entry name" value="ACT_RelA-SpoT"/>
    <property type="match status" value="1"/>
</dbReference>
<reference evidence="6 7" key="1">
    <citation type="submission" date="2020-08" db="EMBL/GenBank/DDBJ databases">
        <title>Paraeoetvoesia sp. YC-7-48 draft genome sequence.</title>
        <authorList>
            <person name="Yao L."/>
        </authorList>
    </citation>
    <scope>NUCLEOTIDE SEQUENCE [LARGE SCALE GENOMIC DNA]</scope>
    <source>
        <strain evidence="7">YC-7-48</strain>
    </source>
</reference>
<dbReference type="InterPro" id="IPR006674">
    <property type="entry name" value="HD_domain"/>
</dbReference>
<dbReference type="InterPro" id="IPR033655">
    <property type="entry name" value="TGS_RelA/SpoT"/>
</dbReference>
<dbReference type="InterPro" id="IPR043519">
    <property type="entry name" value="NT_sf"/>
</dbReference>
<dbReference type="PROSITE" id="PS51671">
    <property type="entry name" value="ACT"/>
    <property type="match status" value="1"/>
</dbReference>
<dbReference type="InterPro" id="IPR012676">
    <property type="entry name" value="TGS-like"/>
</dbReference>
<dbReference type="InterPro" id="IPR045865">
    <property type="entry name" value="ACT-like_dom_sf"/>
</dbReference>
<evidence type="ECO:0000259" key="3">
    <source>
        <dbReference type="PROSITE" id="PS51671"/>
    </source>
</evidence>
<dbReference type="Pfam" id="PF19296">
    <property type="entry name" value="RelA_AH_RIS"/>
    <property type="match status" value="1"/>
</dbReference>
<dbReference type="GO" id="GO:0008893">
    <property type="term" value="F:guanosine-3',5'-bis(diphosphate) 3'-diphosphatase activity"/>
    <property type="evidence" value="ECO:0007669"/>
    <property type="project" value="TreeGrafter"/>
</dbReference>
<dbReference type="SUPFAM" id="SSF109604">
    <property type="entry name" value="HD-domain/PDEase-like"/>
    <property type="match status" value="1"/>
</dbReference>
<dbReference type="Gene3D" id="3.30.70.260">
    <property type="match status" value="1"/>
</dbReference>
<evidence type="ECO:0000256" key="2">
    <source>
        <dbReference type="SAM" id="MobiDB-lite"/>
    </source>
</evidence>
<dbReference type="PROSITE" id="PS51880">
    <property type="entry name" value="TGS"/>
    <property type="match status" value="1"/>
</dbReference>
<evidence type="ECO:0000256" key="1">
    <source>
        <dbReference type="RuleBase" id="RU003847"/>
    </source>
</evidence>
<dbReference type="InterPro" id="IPR002912">
    <property type="entry name" value="ACT_dom"/>
</dbReference>
<comment type="caution">
    <text evidence="6">The sequence shown here is derived from an EMBL/GenBank/DDBJ whole genome shotgun (WGS) entry which is preliminary data.</text>
</comment>
<evidence type="ECO:0000259" key="4">
    <source>
        <dbReference type="PROSITE" id="PS51831"/>
    </source>
</evidence>
<dbReference type="GO" id="GO:0005886">
    <property type="term" value="C:plasma membrane"/>
    <property type="evidence" value="ECO:0007669"/>
    <property type="project" value="TreeGrafter"/>
</dbReference>
<comment type="function">
    <text evidence="1">In eubacteria ppGpp (guanosine 3'-diphosphate 5'-diphosphate) is a mediator of the stringent response that coordinates a variety of cellular activities in response to changes in nutritional abundance.</text>
</comment>
<evidence type="ECO:0000313" key="6">
    <source>
        <dbReference type="EMBL" id="MBC2769359.1"/>
    </source>
</evidence>
<evidence type="ECO:0000313" key="7">
    <source>
        <dbReference type="Proteomes" id="UP000545386"/>
    </source>
</evidence>
<dbReference type="FunFam" id="3.10.20.30:FF:000002">
    <property type="entry name" value="GTP pyrophosphokinase (RelA/SpoT)"/>
    <property type="match status" value="1"/>
</dbReference>
<dbReference type="NCBIfam" id="TIGR00691">
    <property type="entry name" value="spoT_relA"/>
    <property type="match status" value="1"/>
</dbReference>
<feature type="domain" description="TGS" evidence="5">
    <location>
        <begin position="433"/>
        <end position="494"/>
    </location>
</feature>
<dbReference type="Pfam" id="PF13328">
    <property type="entry name" value="HD_4"/>
    <property type="match status" value="1"/>
</dbReference>
<dbReference type="CDD" id="cd05399">
    <property type="entry name" value="NT_Rel-Spo_like"/>
    <property type="match status" value="1"/>
</dbReference>
<dbReference type="Gene3D" id="1.10.3210.10">
    <property type="entry name" value="Hypothetical protein af1432"/>
    <property type="match status" value="1"/>
</dbReference>
<dbReference type="AlphaFoldDB" id="A0A842HKU7"/>
<name>A0A842HKU7_9BURK</name>
<dbReference type="InterPro" id="IPR004095">
    <property type="entry name" value="TGS"/>
</dbReference>
<comment type="similarity">
    <text evidence="1">Belongs to the relA/spoT family.</text>
</comment>
<keyword evidence="6" id="KW-0378">Hydrolase</keyword>
<feature type="region of interest" description="Disordered" evidence="2">
    <location>
        <begin position="24"/>
        <end position="44"/>
    </location>
</feature>
<feature type="domain" description="HD" evidence="4">
    <location>
        <begin position="92"/>
        <end position="191"/>
    </location>
</feature>
<dbReference type="FunFam" id="1.10.3210.10:FF:000001">
    <property type="entry name" value="GTP pyrophosphokinase RelA"/>
    <property type="match status" value="1"/>
</dbReference>
<dbReference type="EMBL" id="JACJUU010000003">
    <property type="protein sequence ID" value="MBC2769359.1"/>
    <property type="molecule type" value="Genomic_DNA"/>
</dbReference>
<dbReference type="Pfam" id="PF02824">
    <property type="entry name" value="TGS"/>
    <property type="match status" value="1"/>
</dbReference>
<organism evidence="6 7">
    <name type="scientific">Pusillimonas minor</name>
    <dbReference type="NCBI Taxonomy" id="2697024"/>
    <lineage>
        <taxon>Bacteria</taxon>
        <taxon>Pseudomonadati</taxon>
        <taxon>Pseudomonadota</taxon>
        <taxon>Betaproteobacteria</taxon>
        <taxon>Burkholderiales</taxon>
        <taxon>Alcaligenaceae</taxon>
        <taxon>Pusillimonas</taxon>
    </lineage>
</organism>
<dbReference type="InterPro" id="IPR004811">
    <property type="entry name" value="RelA/Spo_fam"/>
</dbReference>
<gene>
    <name evidence="6" type="ORF">GTU67_05445</name>
</gene>
<dbReference type="InterPro" id="IPR045600">
    <property type="entry name" value="RelA/SpoT_AH_RIS"/>
</dbReference>
<dbReference type="GO" id="GO:0015949">
    <property type="term" value="P:nucleobase-containing small molecule interconversion"/>
    <property type="evidence" value="ECO:0007669"/>
    <property type="project" value="UniProtKB-ARBA"/>
</dbReference>
<dbReference type="SMART" id="SM00954">
    <property type="entry name" value="RelA_SpoT"/>
    <property type="match status" value="1"/>
</dbReference>
<dbReference type="Pfam" id="PF04607">
    <property type="entry name" value="RelA_SpoT"/>
    <property type="match status" value="1"/>
</dbReference>
<keyword evidence="7" id="KW-1185">Reference proteome</keyword>
<dbReference type="InterPro" id="IPR003607">
    <property type="entry name" value="HD/PDEase_dom"/>
</dbReference>
<dbReference type="SUPFAM" id="SSF55021">
    <property type="entry name" value="ACT-like"/>
    <property type="match status" value="1"/>
</dbReference>
<feature type="domain" description="ACT" evidence="3">
    <location>
        <begin position="685"/>
        <end position="759"/>
    </location>
</feature>
<dbReference type="PANTHER" id="PTHR21262">
    <property type="entry name" value="GUANOSINE-3',5'-BIS DIPHOSPHATE 3'-PYROPHOSPHOHYDROLASE"/>
    <property type="match status" value="1"/>
</dbReference>
<dbReference type="GO" id="GO:0042594">
    <property type="term" value="P:response to starvation"/>
    <property type="evidence" value="ECO:0007669"/>
    <property type="project" value="TreeGrafter"/>
</dbReference>
<dbReference type="CDD" id="cd01668">
    <property type="entry name" value="TGS_RSH"/>
    <property type="match status" value="1"/>
</dbReference>
<accession>A0A842HKU7</accession>
<dbReference type="RefSeq" id="WP_185779099.1">
    <property type="nucleotide sequence ID" value="NZ_JACJUU010000003.1"/>
</dbReference>
<dbReference type="SUPFAM" id="SSF81301">
    <property type="entry name" value="Nucleotidyltransferase"/>
    <property type="match status" value="1"/>
</dbReference>
<dbReference type="Gene3D" id="3.10.20.30">
    <property type="match status" value="1"/>
</dbReference>
<dbReference type="SUPFAM" id="SSF81271">
    <property type="entry name" value="TGS-like"/>
    <property type="match status" value="1"/>
</dbReference>
<dbReference type="GO" id="GO:0015969">
    <property type="term" value="P:guanosine tetraphosphate metabolic process"/>
    <property type="evidence" value="ECO:0007669"/>
    <property type="project" value="InterPro"/>
</dbReference>
<protein>
    <submittedName>
        <fullName evidence="6">Bifunctional (P)ppGpp synthetase/guanosine-3',5'-bis(Diphosphate) 3'-pyrophosphohydrolase</fullName>
    </submittedName>
</protein>
<dbReference type="SMART" id="SM00471">
    <property type="entry name" value="HDc"/>
    <property type="match status" value="1"/>
</dbReference>
<dbReference type="FunFam" id="3.30.460.10:FF:000001">
    <property type="entry name" value="GTP pyrophosphokinase RelA"/>
    <property type="match status" value="1"/>
</dbReference>
<dbReference type="PANTHER" id="PTHR21262:SF36">
    <property type="entry name" value="BIFUNCTIONAL (P)PPGPP SYNTHASE_HYDROLASE SPOT"/>
    <property type="match status" value="1"/>
</dbReference>